<dbReference type="Proteomes" id="UP000789845">
    <property type="component" value="Unassembled WGS sequence"/>
</dbReference>
<proteinExistence type="predicted"/>
<protein>
    <submittedName>
        <fullName evidence="1">Uncharacterized protein</fullName>
    </submittedName>
</protein>
<dbReference type="EMBL" id="CAKJTG010000004">
    <property type="protein sequence ID" value="CAG9607196.1"/>
    <property type="molecule type" value="Genomic_DNA"/>
</dbReference>
<name>A0A9C7G7J7_9BACI</name>
<comment type="caution">
    <text evidence="1">The sequence shown here is derived from an EMBL/GenBank/DDBJ whole genome shotgun (WGS) entry which is preliminary data.</text>
</comment>
<gene>
    <name evidence="1" type="ORF">NEOCIP111885_00886</name>
</gene>
<evidence type="ECO:0000313" key="2">
    <source>
        <dbReference type="Proteomes" id="UP000789845"/>
    </source>
</evidence>
<reference evidence="1" key="1">
    <citation type="submission" date="2021-10" db="EMBL/GenBank/DDBJ databases">
        <authorList>
            <person name="Criscuolo A."/>
        </authorList>
    </citation>
    <scope>NUCLEOTIDE SEQUENCE</scope>
    <source>
        <strain evidence="1">CIP111885</strain>
    </source>
</reference>
<organism evidence="1 2">
    <name type="scientific">Pseudoneobacillus rhizosphaerae</name>
    <dbReference type="NCBI Taxonomy" id="2880968"/>
    <lineage>
        <taxon>Bacteria</taxon>
        <taxon>Bacillati</taxon>
        <taxon>Bacillota</taxon>
        <taxon>Bacilli</taxon>
        <taxon>Bacillales</taxon>
        <taxon>Bacillaceae</taxon>
        <taxon>Pseudoneobacillus</taxon>
    </lineage>
</organism>
<dbReference type="NCBIfam" id="NF040878">
    <property type="entry name" value="SE1561_fam"/>
    <property type="match status" value="1"/>
</dbReference>
<dbReference type="AlphaFoldDB" id="A0A9C7G7J7"/>
<sequence>MGSPIQEKGTQVQFLKQRLNMFSDVLDTIDPEEVDLEDIDRLISMIDDLETKCKEFNGRDES</sequence>
<accession>A0A9C7G7J7</accession>
<keyword evidence="2" id="KW-1185">Reference proteome</keyword>
<dbReference type="InterPro" id="IPR047670">
    <property type="entry name" value="YfjT-like"/>
</dbReference>
<evidence type="ECO:0000313" key="1">
    <source>
        <dbReference type="EMBL" id="CAG9607196.1"/>
    </source>
</evidence>
<dbReference type="RefSeq" id="WP_230495466.1">
    <property type="nucleotide sequence ID" value="NZ_CAKJTG010000004.1"/>
</dbReference>